<organism evidence="3 4">
    <name type="scientific">Caldalkalibacillus uzonensis</name>
    <dbReference type="NCBI Taxonomy" id="353224"/>
    <lineage>
        <taxon>Bacteria</taxon>
        <taxon>Bacillati</taxon>
        <taxon>Bacillota</taxon>
        <taxon>Bacilli</taxon>
        <taxon>Bacillales</taxon>
        <taxon>Bacillaceae</taxon>
        <taxon>Caldalkalibacillus</taxon>
    </lineage>
</organism>
<evidence type="ECO:0000313" key="3">
    <source>
        <dbReference type="EMBL" id="MDQ0338081.1"/>
    </source>
</evidence>
<dbReference type="EMBL" id="JAUSUQ010000002">
    <property type="protein sequence ID" value="MDQ0338081.1"/>
    <property type="molecule type" value="Genomic_DNA"/>
</dbReference>
<proteinExistence type="predicted"/>
<evidence type="ECO:0000256" key="2">
    <source>
        <dbReference type="SAM" id="Phobius"/>
    </source>
</evidence>
<keyword evidence="4" id="KW-1185">Reference proteome</keyword>
<comment type="caution">
    <text evidence="3">The sequence shown here is derived from an EMBL/GenBank/DDBJ whole genome shotgun (WGS) entry which is preliminary data.</text>
</comment>
<keyword evidence="2" id="KW-0812">Transmembrane</keyword>
<evidence type="ECO:0008006" key="5">
    <source>
        <dbReference type="Google" id="ProtNLM"/>
    </source>
</evidence>
<name>A0ABU0CNU1_9BACI</name>
<gene>
    <name evidence="3" type="ORF">J2S00_000864</name>
</gene>
<reference evidence="3 4" key="1">
    <citation type="submission" date="2023-07" db="EMBL/GenBank/DDBJ databases">
        <title>Genomic Encyclopedia of Type Strains, Phase IV (KMG-IV): sequencing the most valuable type-strain genomes for metagenomic binning, comparative biology and taxonomic classification.</title>
        <authorList>
            <person name="Goeker M."/>
        </authorList>
    </citation>
    <scope>NUCLEOTIDE SEQUENCE [LARGE SCALE GENOMIC DNA]</scope>
    <source>
        <strain evidence="3 4">DSM 17740</strain>
    </source>
</reference>
<keyword evidence="2" id="KW-1133">Transmembrane helix</keyword>
<evidence type="ECO:0000256" key="1">
    <source>
        <dbReference type="SAM" id="MobiDB-lite"/>
    </source>
</evidence>
<accession>A0ABU0CNU1</accession>
<dbReference type="Proteomes" id="UP001232445">
    <property type="component" value="Unassembled WGS sequence"/>
</dbReference>
<feature type="region of interest" description="Disordered" evidence="1">
    <location>
        <begin position="113"/>
        <end position="138"/>
    </location>
</feature>
<feature type="transmembrane region" description="Helical" evidence="2">
    <location>
        <begin position="65"/>
        <end position="84"/>
    </location>
</feature>
<sequence length="305" mass="35735">MNNLRHNGKRKRHLEERTLEKLMRELKVEPTEEFKERSFQFALAGIEQARKKAKRKRVVRWVRDALAYAAVTAAAVFLVFQFLIQSDDQGQFPHQADQGPGTTEPMAQPEEYQAENPADGQPNFQEPSEESSVATDRPPTQEIIMEIEGMEELQTFHLVQYNRIPFTTYIPEDWQAEYLEENDLYGVRLAPAGNDYGMMKVMFFPPHTTREQAEEYIVQHVIQGRQFETLPRDEEERQYLPEWAVHSYLFYPQDQTGEVHLGRYQDQLFYVHSEFIDEAGDGWGPRTDVILAEWFWNTGEPLQSK</sequence>
<keyword evidence="2" id="KW-0472">Membrane</keyword>
<evidence type="ECO:0000313" key="4">
    <source>
        <dbReference type="Proteomes" id="UP001232445"/>
    </source>
</evidence>
<dbReference type="RefSeq" id="WP_307335856.1">
    <property type="nucleotide sequence ID" value="NZ_JAUSUQ010000002.1"/>
</dbReference>
<feature type="compositionally biased region" description="Polar residues" evidence="1">
    <location>
        <begin position="122"/>
        <end position="134"/>
    </location>
</feature>
<protein>
    <recommendedName>
        <fullName evidence="5">DUF4367 domain-containing protein</fullName>
    </recommendedName>
</protein>